<keyword evidence="1" id="KW-0472">Membrane</keyword>
<dbReference type="PANTHER" id="PTHR34144">
    <property type="entry name" value="CHROMOSOME 8, WHOLE GENOME SHOTGUN SEQUENCE"/>
    <property type="match status" value="1"/>
</dbReference>
<feature type="transmembrane region" description="Helical" evidence="1">
    <location>
        <begin position="35"/>
        <end position="54"/>
    </location>
</feature>
<keyword evidence="1" id="KW-1133">Transmembrane helix</keyword>
<evidence type="ECO:0000256" key="1">
    <source>
        <dbReference type="SAM" id="Phobius"/>
    </source>
</evidence>
<gene>
    <name evidence="2" type="ORF">BDW59DRAFT_9155</name>
</gene>
<keyword evidence="2" id="KW-0808">Transferase</keyword>
<dbReference type="Pfam" id="PF11735">
    <property type="entry name" value="CAP59_mtransfer"/>
    <property type="match status" value="1"/>
</dbReference>
<comment type="caution">
    <text evidence="2">The sequence shown here is derived from an EMBL/GenBank/DDBJ whole genome shotgun (WGS) entry which is preliminary data.</text>
</comment>
<dbReference type="GO" id="GO:0016757">
    <property type="term" value="F:glycosyltransferase activity"/>
    <property type="evidence" value="ECO:0007669"/>
    <property type="project" value="UniProtKB-KW"/>
</dbReference>
<keyword evidence="2" id="KW-0328">Glycosyltransferase</keyword>
<name>A0ABR4IU05_9EURO</name>
<dbReference type="InterPro" id="IPR021047">
    <property type="entry name" value="Mannosyltransferase_CMT1"/>
</dbReference>
<organism evidence="2 3">
    <name type="scientific">Aspergillus cavernicola</name>
    <dbReference type="NCBI Taxonomy" id="176166"/>
    <lineage>
        <taxon>Eukaryota</taxon>
        <taxon>Fungi</taxon>
        <taxon>Dikarya</taxon>
        <taxon>Ascomycota</taxon>
        <taxon>Pezizomycotina</taxon>
        <taxon>Eurotiomycetes</taxon>
        <taxon>Eurotiomycetidae</taxon>
        <taxon>Eurotiales</taxon>
        <taxon>Aspergillaceae</taxon>
        <taxon>Aspergillus</taxon>
        <taxon>Aspergillus subgen. Nidulantes</taxon>
    </lineage>
</organism>
<dbReference type="EMBL" id="JBFXLS010000010">
    <property type="protein sequence ID" value="KAL2831241.1"/>
    <property type="molecule type" value="Genomic_DNA"/>
</dbReference>
<evidence type="ECO:0000313" key="3">
    <source>
        <dbReference type="Proteomes" id="UP001610335"/>
    </source>
</evidence>
<dbReference type="Proteomes" id="UP001610335">
    <property type="component" value="Unassembled WGS sequence"/>
</dbReference>
<protein>
    <submittedName>
        <fullName evidence="2">Cryptococcal mannosyltransferase 1-domain-containing protein</fullName>
    </submittedName>
</protein>
<keyword evidence="1" id="KW-0812">Transmembrane</keyword>
<reference evidence="2 3" key="1">
    <citation type="submission" date="2024-07" db="EMBL/GenBank/DDBJ databases">
        <title>Section-level genome sequencing and comparative genomics of Aspergillus sections Usti and Cavernicolus.</title>
        <authorList>
            <consortium name="Lawrence Berkeley National Laboratory"/>
            <person name="Nybo J.L."/>
            <person name="Vesth T.C."/>
            <person name="Theobald S."/>
            <person name="Frisvad J.C."/>
            <person name="Larsen T.O."/>
            <person name="Kjaerboelling I."/>
            <person name="Rothschild-Mancinelli K."/>
            <person name="Lyhne E.K."/>
            <person name="Kogle M.E."/>
            <person name="Barry K."/>
            <person name="Clum A."/>
            <person name="Na H."/>
            <person name="Ledsgaard L."/>
            <person name="Lin J."/>
            <person name="Lipzen A."/>
            <person name="Kuo A."/>
            <person name="Riley R."/>
            <person name="Mondo S."/>
            <person name="LaButti K."/>
            <person name="Haridas S."/>
            <person name="Pangalinan J."/>
            <person name="Salamov A.A."/>
            <person name="Simmons B.A."/>
            <person name="Magnuson J.K."/>
            <person name="Chen J."/>
            <person name="Drula E."/>
            <person name="Henrissat B."/>
            <person name="Wiebenga A."/>
            <person name="Lubbers R.J."/>
            <person name="Gomes A.C."/>
            <person name="Makela M.R."/>
            <person name="Stajich J."/>
            <person name="Grigoriev I.V."/>
            <person name="Mortensen U.H."/>
            <person name="De vries R.P."/>
            <person name="Baker S.E."/>
            <person name="Andersen M.R."/>
        </authorList>
    </citation>
    <scope>NUCLEOTIDE SEQUENCE [LARGE SCALE GENOMIC DNA]</scope>
    <source>
        <strain evidence="2 3">CBS 600.67</strain>
    </source>
</reference>
<accession>A0ABR4IU05</accession>
<proteinExistence type="predicted"/>
<dbReference type="PANTHER" id="PTHR34144:SF7">
    <property type="entry name" value="EXPORT PROTEIN (CAP59), PUTATIVE (AFU_ORTHOLOGUE AFUA_7G05020)-RELATED"/>
    <property type="match status" value="1"/>
</dbReference>
<evidence type="ECO:0000313" key="2">
    <source>
        <dbReference type="EMBL" id="KAL2831241.1"/>
    </source>
</evidence>
<keyword evidence="3" id="KW-1185">Reference proteome</keyword>
<sequence length="417" mass="48475">MHVYNTCKPYIYGFSFMISSAIRHVLRYPKLRRRLLQYVLLTFFLWSTADILLVQRHYHEEQTHTDFKPPERQRIYIASIFWSNEQTLSSHWNEAVVELANVFGPDNIFVSVYESGSNDGTKDHLRELDRVLDTIGVQRNIALSDVAHQDEVSMTPIDNDWSDHPPGEKEFRRTYYLSRLRNMSLRPLHDLRDIGTLFDRVLFLSDVIFTSQDVLSLLNTNYGTYAAACSFDILAPRLYDTSALRDADGHERVMQEWPYFRSSRSRNAMKSMLPVPVKSCWDAMVFMRTDSFYSNPPLQFRGVPDSLAANHVAGSECCLIHADDSLSKRKGVYLNPFVRVGHDAGAVYSASHPASHWLSAWEIFRSLWENRLRRWFTFPSLNGWTLRKRIAQWGTQEENNLERGDFCLVDKIQAVRT</sequence>